<protein>
    <submittedName>
        <fullName evidence="1">Uncharacterized protein</fullName>
    </submittedName>
</protein>
<organism evidence="1 2">
    <name type="scientific">Reinekea marinisedimentorum</name>
    <dbReference type="NCBI Taxonomy" id="230495"/>
    <lineage>
        <taxon>Bacteria</taxon>
        <taxon>Pseudomonadati</taxon>
        <taxon>Pseudomonadota</taxon>
        <taxon>Gammaproteobacteria</taxon>
        <taxon>Oceanospirillales</taxon>
        <taxon>Saccharospirillaceae</taxon>
        <taxon>Reinekea</taxon>
    </lineage>
</organism>
<dbReference type="Proteomes" id="UP000295793">
    <property type="component" value="Unassembled WGS sequence"/>
</dbReference>
<evidence type="ECO:0000313" key="1">
    <source>
        <dbReference type="EMBL" id="TCS41687.1"/>
    </source>
</evidence>
<comment type="caution">
    <text evidence="1">The sequence shown here is derived from an EMBL/GenBank/DDBJ whole genome shotgun (WGS) entry which is preliminary data.</text>
</comment>
<accession>A0A4R3IB64</accession>
<evidence type="ECO:0000313" key="2">
    <source>
        <dbReference type="Proteomes" id="UP000295793"/>
    </source>
</evidence>
<name>A0A4R3IB64_9GAMM</name>
<dbReference type="AlphaFoldDB" id="A0A4R3IB64"/>
<reference evidence="1 2" key="1">
    <citation type="submission" date="2019-03" db="EMBL/GenBank/DDBJ databases">
        <title>Genomic Encyclopedia of Archaeal and Bacterial Type Strains, Phase II (KMG-II): from individual species to whole genera.</title>
        <authorList>
            <person name="Goeker M."/>
        </authorList>
    </citation>
    <scope>NUCLEOTIDE SEQUENCE [LARGE SCALE GENOMIC DNA]</scope>
    <source>
        <strain evidence="1 2">DSM 15388</strain>
    </source>
</reference>
<keyword evidence="2" id="KW-1185">Reference proteome</keyword>
<sequence length="46" mass="5019">MPAIRSRLKQMSATNIQNIDIGTCSVISLFSAGKPMQITKTAENDH</sequence>
<gene>
    <name evidence="1" type="ORF">BCF53_105114</name>
</gene>
<dbReference type="EMBL" id="SLZR01000005">
    <property type="protein sequence ID" value="TCS41687.1"/>
    <property type="molecule type" value="Genomic_DNA"/>
</dbReference>
<proteinExistence type="predicted"/>